<dbReference type="InterPro" id="IPR011990">
    <property type="entry name" value="TPR-like_helical_dom_sf"/>
</dbReference>
<feature type="chain" id="PRO_5047423470" evidence="1">
    <location>
        <begin position="23"/>
        <end position="1250"/>
    </location>
</feature>
<dbReference type="InterPro" id="IPR038765">
    <property type="entry name" value="Papain-like_cys_pep_sf"/>
</dbReference>
<dbReference type="Pfam" id="PF12969">
    <property type="entry name" value="DUF3857"/>
    <property type="match status" value="1"/>
</dbReference>
<dbReference type="Proteomes" id="UP001597467">
    <property type="component" value="Unassembled WGS sequence"/>
</dbReference>
<keyword evidence="4" id="KW-1185">Reference proteome</keyword>
<sequence length="1250" mass="143814">MKKVLFTITLLFLCVFSTFSQNKQDKFWDLLLSNKRAEAASQLKKINVKSSIETLALNELLRVEQGKLTANKAFLSAFLKQPEFENYLYAFWNEPFVFDAYLETGFSPKNISNIEQVYASNLKNRSIKDAMHYLNAVVKRHQGDWDAYFELNNKINAITNWQYCGVFENLNDSGLDKIYDPEKIAQSETPFDAGSNGFVNWYTANTEKEPYQFFTNHAEFGAGVHYAQTFIHAAQEKRVLLRIGNGSAFKVWLNDVLVYENAEDQTTELDAYQVHITVPAGENRLLIKNAENSAVSYFMVSVMENDKAVEGFTYSSEYKAYNKSTLAQINPEVLTNSFEDFFIKKKEENPNNFFYDYCLISTYLRNEKYKEAKEVLMPWAEKYPKSSLIRKILIEIYGVEEDYTSINEITENMERDDEDYYLPLVLKIIDTDALSRMTMSEFETFLNKFKNSVDLNLFNLTADFYLNARKENKKGLKKNLDDLIDEAKGNTRLLLRYAPLYAALYDDDDTTIKILEDINKNYSITQASKSLSYYYDKKGRKEDAINVLYQDYDNLKNDNYYLQTIIEKLQSYDKYKESIAYIAEGLNNFPHSFTMLEYKGDALLQLNKKKEAIAAYEASLKYNSAHTSLRKKISDLKEEKNRIDDLIPEKVYQFIADNKGVIPSNNYGYNVLLDDGNIELYEEGGGKYRFVLVYEITSDSGVERFKEYNLGLSGDYNISKSEIVKDNGSVVPADRSGSSLVFNGLTVGDVIHLDYQNTFSNVGRFYKDYVDYFQMDSFHPIKQSSVQILVPKSLNFNQQVINGTLDFSTKEVEDYTLYTWNLNDSAGLSQDENYMPATVDVARGIHISTIGSWNDIAVWYSDLVRSRIEINATVQKVFDTLFPNGYKTLSETERAETIYKYITGNFTYSYVSFRQSGYVPQKPSKTINTALGDCKDFSTLFVTLARMADLDANLVLILTSDYGEQSLVLPSQDFNHCIAKVKLDGKDQFLELTDKYMPFKALPRSLYLATGLEIPYETTNTTKKYELFQLKDVQRTPAVFSNKVDVKVTPENLKLVVDTEFTGHVASYYESLFAEPNQEVLKNSIYDDYNARIEEDFVLNNLTSVKRVADAKAVNYIADITITNKIKKIGSIQIIQLPIVANPYTSGIISHETRNYPINYADYENVDEYKTAYTITIDEEKSFIEIPQNHKLSFKEHVYEITYTLEKNNVLHVNIHAIPSLKPIHPEDYEAFKTFVKTILDAENELIGFK</sequence>
<evidence type="ECO:0000259" key="2">
    <source>
        <dbReference type="SMART" id="SM00460"/>
    </source>
</evidence>
<dbReference type="InterPro" id="IPR024618">
    <property type="entry name" value="DUF3857"/>
</dbReference>
<dbReference type="Gene3D" id="3.10.620.30">
    <property type="match status" value="1"/>
</dbReference>
<dbReference type="RefSeq" id="WP_379899805.1">
    <property type="nucleotide sequence ID" value="NZ_JBHULM010000001.1"/>
</dbReference>
<organism evidence="3 4">
    <name type="scientific">Lacinutrix gracilariae</name>
    <dbReference type="NCBI Taxonomy" id="1747198"/>
    <lineage>
        <taxon>Bacteria</taxon>
        <taxon>Pseudomonadati</taxon>
        <taxon>Bacteroidota</taxon>
        <taxon>Flavobacteriia</taxon>
        <taxon>Flavobacteriales</taxon>
        <taxon>Flavobacteriaceae</taxon>
        <taxon>Lacinutrix</taxon>
    </lineage>
</organism>
<feature type="signal peptide" evidence="1">
    <location>
        <begin position="1"/>
        <end position="22"/>
    </location>
</feature>
<evidence type="ECO:0000313" key="3">
    <source>
        <dbReference type="EMBL" id="MFD2540760.1"/>
    </source>
</evidence>
<gene>
    <name evidence="3" type="ORF">ACFSSB_00400</name>
</gene>
<dbReference type="InterPro" id="IPR002931">
    <property type="entry name" value="Transglutaminase-like"/>
</dbReference>
<reference evidence="4" key="1">
    <citation type="journal article" date="2019" name="Int. J. Syst. Evol. Microbiol.">
        <title>The Global Catalogue of Microorganisms (GCM) 10K type strain sequencing project: providing services to taxonomists for standard genome sequencing and annotation.</title>
        <authorList>
            <consortium name="The Broad Institute Genomics Platform"/>
            <consortium name="The Broad Institute Genome Sequencing Center for Infectious Disease"/>
            <person name="Wu L."/>
            <person name="Ma J."/>
        </authorList>
    </citation>
    <scope>NUCLEOTIDE SEQUENCE [LARGE SCALE GENOMIC DNA]</scope>
    <source>
        <strain evidence="4">KCTC 42808</strain>
    </source>
</reference>
<name>A0ABW5JZ89_9FLAO</name>
<dbReference type="Gene3D" id="2.60.120.1130">
    <property type="match status" value="1"/>
</dbReference>
<dbReference type="Gene3D" id="2.60.40.3140">
    <property type="match status" value="1"/>
</dbReference>
<dbReference type="SMART" id="SM00460">
    <property type="entry name" value="TGc"/>
    <property type="match status" value="1"/>
</dbReference>
<dbReference type="Gene3D" id="1.25.40.10">
    <property type="entry name" value="Tetratricopeptide repeat domain"/>
    <property type="match status" value="1"/>
</dbReference>
<dbReference type="SUPFAM" id="SSF48452">
    <property type="entry name" value="TPR-like"/>
    <property type="match status" value="1"/>
</dbReference>
<keyword evidence="1" id="KW-0732">Signal</keyword>
<protein>
    <submittedName>
        <fullName evidence="3">Transglutaminase domain-containing protein</fullName>
    </submittedName>
</protein>
<proteinExistence type="predicted"/>
<evidence type="ECO:0000256" key="1">
    <source>
        <dbReference type="SAM" id="SignalP"/>
    </source>
</evidence>
<evidence type="ECO:0000313" key="4">
    <source>
        <dbReference type="Proteomes" id="UP001597467"/>
    </source>
</evidence>
<dbReference type="Pfam" id="PF01841">
    <property type="entry name" value="Transglut_core"/>
    <property type="match status" value="1"/>
</dbReference>
<dbReference type="SUPFAM" id="SSF54001">
    <property type="entry name" value="Cysteine proteinases"/>
    <property type="match status" value="1"/>
</dbReference>
<comment type="caution">
    <text evidence="3">The sequence shown here is derived from an EMBL/GenBank/DDBJ whole genome shotgun (WGS) entry which is preliminary data.</text>
</comment>
<accession>A0ABW5JZ89</accession>
<dbReference type="EMBL" id="JBHULM010000001">
    <property type="protein sequence ID" value="MFD2540760.1"/>
    <property type="molecule type" value="Genomic_DNA"/>
</dbReference>
<feature type="domain" description="Transglutaminase-like" evidence="2">
    <location>
        <begin position="926"/>
        <end position="994"/>
    </location>
</feature>